<dbReference type="EMBL" id="KN837119">
    <property type="protein sequence ID" value="KIJ44102.1"/>
    <property type="molecule type" value="Genomic_DNA"/>
</dbReference>
<organism evidence="1 2">
    <name type="scientific">Sphaerobolus stellatus (strain SS14)</name>
    <dbReference type="NCBI Taxonomy" id="990650"/>
    <lineage>
        <taxon>Eukaryota</taxon>
        <taxon>Fungi</taxon>
        <taxon>Dikarya</taxon>
        <taxon>Basidiomycota</taxon>
        <taxon>Agaricomycotina</taxon>
        <taxon>Agaricomycetes</taxon>
        <taxon>Phallomycetidae</taxon>
        <taxon>Geastrales</taxon>
        <taxon>Sphaerobolaceae</taxon>
        <taxon>Sphaerobolus</taxon>
    </lineage>
</organism>
<accession>A0A0C9VPL8</accession>
<evidence type="ECO:0000313" key="1">
    <source>
        <dbReference type="EMBL" id="KIJ44102.1"/>
    </source>
</evidence>
<name>A0A0C9VPL8_SPHS4</name>
<dbReference type="HOGENOM" id="CLU_1109289_0_0_1"/>
<keyword evidence="2" id="KW-1185">Reference proteome</keyword>
<reference evidence="1 2" key="1">
    <citation type="submission" date="2014-06" db="EMBL/GenBank/DDBJ databases">
        <title>Evolutionary Origins and Diversification of the Mycorrhizal Mutualists.</title>
        <authorList>
            <consortium name="DOE Joint Genome Institute"/>
            <consortium name="Mycorrhizal Genomics Consortium"/>
            <person name="Kohler A."/>
            <person name="Kuo A."/>
            <person name="Nagy L.G."/>
            <person name="Floudas D."/>
            <person name="Copeland A."/>
            <person name="Barry K.W."/>
            <person name="Cichocki N."/>
            <person name="Veneault-Fourrey C."/>
            <person name="LaButti K."/>
            <person name="Lindquist E.A."/>
            <person name="Lipzen A."/>
            <person name="Lundell T."/>
            <person name="Morin E."/>
            <person name="Murat C."/>
            <person name="Riley R."/>
            <person name="Ohm R."/>
            <person name="Sun H."/>
            <person name="Tunlid A."/>
            <person name="Henrissat B."/>
            <person name="Grigoriev I.V."/>
            <person name="Hibbett D.S."/>
            <person name="Martin F."/>
        </authorList>
    </citation>
    <scope>NUCLEOTIDE SEQUENCE [LARGE SCALE GENOMIC DNA]</scope>
    <source>
        <strain evidence="1 2">SS14</strain>
    </source>
</reference>
<feature type="non-terminal residue" evidence="1">
    <location>
        <position position="251"/>
    </location>
</feature>
<dbReference type="OrthoDB" id="2860408at2759"/>
<proteinExistence type="predicted"/>
<sequence>MDLQYLLSPAMDFVSQRQQAPQIHAERDLNGDDPSHISVRAFKHVYPNQDDGILSFDSVTNSFTKPQKSASQPPMDPYAEDFLKDVLGPEKWEIFSARLFERRLGAKARILKNKGKSGEEGDGKSSISAIEFLVKVEVVKEILRTYVPHPYNPLKSLTHTYPRSPSGQVTLTRATILQLSGWSNTQFSYWARRAEAVSVLSDYDSRLRAVGKALERRLRDNAFSDEGDEEEAASVTGKGLDAIVDEVKKRT</sequence>
<dbReference type="Proteomes" id="UP000054279">
    <property type="component" value="Unassembled WGS sequence"/>
</dbReference>
<gene>
    <name evidence="1" type="ORF">M422DRAFT_252594</name>
</gene>
<protein>
    <submittedName>
        <fullName evidence="1">Uncharacterized protein</fullName>
    </submittedName>
</protein>
<evidence type="ECO:0000313" key="2">
    <source>
        <dbReference type="Proteomes" id="UP000054279"/>
    </source>
</evidence>
<dbReference type="AlphaFoldDB" id="A0A0C9VPL8"/>